<dbReference type="Gene3D" id="2.60.120.920">
    <property type="match status" value="1"/>
</dbReference>
<name>A0ABN9X689_9DINO</name>
<protein>
    <submittedName>
        <fullName evidence="2">Uncharacterized protein</fullName>
    </submittedName>
</protein>
<dbReference type="Proteomes" id="UP001189429">
    <property type="component" value="Unassembled WGS sequence"/>
</dbReference>
<organism evidence="2 3">
    <name type="scientific">Prorocentrum cordatum</name>
    <dbReference type="NCBI Taxonomy" id="2364126"/>
    <lineage>
        <taxon>Eukaryota</taxon>
        <taxon>Sar</taxon>
        <taxon>Alveolata</taxon>
        <taxon>Dinophyceae</taxon>
        <taxon>Prorocentrales</taxon>
        <taxon>Prorocentraceae</taxon>
        <taxon>Prorocentrum</taxon>
    </lineage>
</organism>
<gene>
    <name evidence="2" type="ORF">PCOR1329_LOCUS73820</name>
</gene>
<feature type="region of interest" description="Disordered" evidence="1">
    <location>
        <begin position="126"/>
        <end position="226"/>
    </location>
</feature>
<proteinExistence type="predicted"/>
<sequence length="292" mass="31105">MCAGPPPSRRLQRLPWRRRRDRECRSGKSAQSSEHLCVYCILFRSQSEVSRKVFFTINGQLVGMPFTIDDVPADVPLWPCVGLDAPWVLSFNFGQRPFHFDLDAIAGPVWLSLDTPFETAEDWALGDLSAAPPPPGMPRRRRRPADPDDGDPRDGPPPWPLTDSSGSEASSEAHSEAHPPAVDSWEALASAAPPSARGSSAPPAAASGEDAPAAAGEPAGGPARRRAAMPLVSKATERPLLGRWASGPALAAAARRRGVHRWLQPRAGAALAGRLPRHRGLAGLEGGLLFGG</sequence>
<evidence type="ECO:0000313" key="3">
    <source>
        <dbReference type="Proteomes" id="UP001189429"/>
    </source>
</evidence>
<keyword evidence="3" id="KW-1185">Reference proteome</keyword>
<evidence type="ECO:0000313" key="2">
    <source>
        <dbReference type="EMBL" id="CAK0894923.1"/>
    </source>
</evidence>
<dbReference type="InterPro" id="IPR043136">
    <property type="entry name" value="B30.2/SPRY_sf"/>
</dbReference>
<evidence type="ECO:0000256" key="1">
    <source>
        <dbReference type="SAM" id="MobiDB-lite"/>
    </source>
</evidence>
<feature type="non-terminal residue" evidence="2">
    <location>
        <position position="292"/>
    </location>
</feature>
<feature type="compositionally biased region" description="Low complexity" evidence="1">
    <location>
        <begin position="189"/>
        <end position="222"/>
    </location>
</feature>
<reference evidence="2" key="1">
    <citation type="submission" date="2023-10" db="EMBL/GenBank/DDBJ databases">
        <authorList>
            <person name="Chen Y."/>
            <person name="Shah S."/>
            <person name="Dougan E. K."/>
            <person name="Thang M."/>
            <person name="Chan C."/>
        </authorList>
    </citation>
    <scope>NUCLEOTIDE SEQUENCE [LARGE SCALE GENOMIC DNA]</scope>
</reference>
<accession>A0ABN9X689</accession>
<feature type="compositionally biased region" description="Basic and acidic residues" evidence="1">
    <location>
        <begin position="144"/>
        <end position="154"/>
    </location>
</feature>
<dbReference type="EMBL" id="CAUYUJ010019964">
    <property type="protein sequence ID" value="CAK0894923.1"/>
    <property type="molecule type" value="Genomic_DNA"/>
</dbReference>
<comment type="caution">
    <text evidence="2">The sequence shown here is derived from an EMBL/GenBank/DDBJ whole genome shotgun (WGS) entry which is preliminary data.</text>
</comment>